<dbReference type="SUPFAM" id="SSF53098">
    <property type="entry name" value="Ribonuclease H-like"/>
    <property type="match status" value="1"/>
</dbReference>
<dbReference type="Proteomes" id="UP000823641">
    <property type="component" value="Unassembled WGS sequence"/>
</dbReference>
<proteinExistence type="predicted"/>
<dbReference type="Gene3D" id="3.30.420.10">
    <property type="entry name" value="Ribonuclease H-like superfamily/Ribonuclease H"/>
    <property type="match status" value="1"/>
</dbReference>
<organism evidence="1 2">
    <name type="scientific">Candidatus Gallipaludibacter merdavium</name>
    <dbReference type="NCBI Taxonomy" id="2840839"/>
    <lineage>
        <taxon>Bacteria</taxon>
        <taxon>Pseudomonadati</taxon>
        <taxon>Bacteroidota</taxon>
        <taxon>Bacteroidia</taxon>
        <taxon>Bacteroidales</taxon>
        <taxon>Candidatus Gallipaludibacter</taxon>
    </lineage>
</organism>
<evidence type="ECO:0000313" key="2">
    <source>
        <dbReference type="Proteomes" id="UP000823641"/>
    </source>
</evidence>
<comment type="caution">
    <text evidence="1">The sequence shown here is derived from an EMBL/GenBank/DDBJ whole genome shotgun (WGS) entry which is preliminary data.</text>
</comment>
<dbReference type="InterPro" id="IPR012337">
    <property type="entry name" value="RNaseH-like_sf"/>
</dbReference>
<dbReference type="AlphaFoldDB" id="A0A9D9HSQ6"/>
<reference evidence="1" key="1">
    <citation type="submission" date="2020-10" db="EMBL/GenBank/DDBJ databases">
        <authorList>
            <person name="Gilroy R."/>
        </authorList>
    </citation>
    <scope>NUCLEOTIDE SEQUENCE</scope>
    <source>
        <strain evidence="1">G3-3990</strain>
    </source>
</reference>
<dbReference type="CDD" id="cd04659">
    <property type="entry name" value="Piwi_piwi-like_ProArk"/>
    <property type="match status" value="1"/>
</dbReference>
<dbReference type="EMBL" id="JADIMG010000032">
    <property type="protein sequence ID" value="MBO8459285.1"/>
    <property type="molecule type" value="Genomic_DNA"/>
</dbReference>
<dbReference type="Gene3D" id="3.40.50.1220">
    <property type="entry name" value="TPP-binding domain"/>
    <property type="match status" value="1"/>
</dbReference>
<protein>
    <submittedName>
        <fullName evidence="1">SIR2 family protein</fullName>
    </submittedName>
</protein>
<dbReference type="Gene3D" id="3.40.50.2300">
    <property type="match status" value="1"/>
</dbReference>
<name>A0A9D9HSQ6_9BACT</name>
<dbReference type="GO" id="GO:0003676">
    <property type="term" value="F:nucleic acid binding"/>
    <property type="evidence" value="ECO:0007669"/>
    <property type="project" value="InterPro"/>
</dbReference>
<dbReference type="SUPFAM" id="SSF52467">
    <property type="entry name" value="DHS-like NAD/FAD-binding domain"/>
    <property type="match status" value="1"/>
</dbReference>
<evidence type="ECO:0000313" key="1">
    <source>
        <dbReference type="EMBL" id="MBO8459285.1"/>
    </source>
</evidence>
<dbReference type="InterPro" id="IPR029035">
    <property type="entry name" value="DHS-like_NAD/FAD-binding_dom"/>
</dbReference>
<reference evidence="1" key="2">
    <citation type="journal article" date="2021" name="PeerJ">
        <title>Extensive microbial diversity within the chicken gut microbiome revealed by metagenomics and culture.</title>
        <authorList>
            <person name="Gilroy R."/>
            <person name="Ravi A."/>
            <person name="Getino M."/>
            <person name="Pursley I."/>
            <person name="Horton D.L."/>
            <person name="Alikhan N.F."/>
            <person name="Baker D."/>
            <person name="Gharbi K."/>
            <person name="Hall N."/>
            <person name="Watson M."/>
            <person name="Adriaenssens E.M."/>
            <person name="Foster-Nyarko E."/>
            <person name="Jarju S."/>
            <person name="Secka A."/>
            <person name="Antonio M."/>
            <person name="Oren A."/>
            <person name="Chaudhuri R.R."/>
            <person name="La Ragione R."/>
            <person name="Hildebrand F."/>
            <person name="Pallen M.J."/>
        </authorList>
    </citation>
    <scope>NUCLEOTIDE SEQUENCE</scope>
    <source>
        <strain evidence="1">G3-3990</strain>
    </source>
</reference>
<sequence>MKEITVHTEKQLKMDFDAFLRSFKQNRDSSFAFLLGAGASITSGVQSAEDCIWDWKKLIYISNNPIHESFIDIHTDYCRRRIQAWIDEQGGYPKEKSEEEYVFYAENTFPLPGDRTKYFKDLCSNKSPNIGYKLLCLLHKYGVLKSVWTTNFDGLVERAAHQANITPINVNLDNPESIYRSENTQDLLYIALHGDYKYSALKNTAEELDSQQDTFSNRLKEYFVDRNLVVIGYSGRDKSLMKSLSEAFSRPGAGRLYWCGYGTYMNDDVKALLTAARNAGRDAVFIETDGFDKTMISLVISAFNDDVEKCKEIHKMLEDMNADIPVTPFGLSSTNMGGCIKTNLYPIVVPHDIFVFEITFPKNESQWHFLKSRISGKDIIAVPYKGKVFAYGYSEQIQLAFSDCLKGNISRLPLPINELKENSTLKMAVIKALICGISSCCGKQAAISKRLIWDNASQFGNYKGIYEAIKIDLIFLDNKDYALMSVAPTLYFEDENITCEQRKNIMSEYLDSKHNAQYDDIISRWEQILFNGHNRVFDYPLNSGYNFKYKISKNRGLVAVDYTAKGVIPQTQFTDNKIVYSGIYIPEPELDFWGKASKSVIQDTNPMRGLLQNSPYDYEFHSNYKTNIKLGIICPNSYTLQFKDFLNGLNGSTSFRNTDYVQTYIGFEQIYSTLLDIPATNSNLWVKCNDTQYDSIKLAQNICMFAHKLANNNPDIIVVIFIPKTWEHHRSFKKDGETFDLHNYIKAYAAQNGFTTQFVEEKTISDTRMRNQIYWWLSLALFVKSMRTPWALSDLDADTAYAGIGYSIKKEVNGKTNIVVGCSHIYNSKGQGLRYKLSKIDNPIIDKKNNPYLSYEEAYKLGINILELFVKSMDRIPQRAVIHKRTPFKEEEIRGITDALSHAGIKNVDLVTITMEDSIKCIDQYLQNGRPINAHFPVMRGICFAVSQYECLLWTHGTIDSIIPTRSYFPGGRGIPSPLRIIKHHGNGSMQTIAREILGFTKMNWNSFNFYTKFPATIDTSNTLAQVGNLLGQYDGRTYDYRYFI</sequence>
<accession>A0A9D9HSQ6</accession>
<dbReference type="InterPro" id="IPR036397">
    <property type="entry name" value="RNaseH_sf"/>
</dbReference>
<gene>
    <name evidence="1" type="ORF">IAA73_02990</name>
</gene>
<dbReference type="Pfam" id="PF13289">
    <property type="entry name" value="SIR2_2"/>
    <property type="match status" value="1"/>
</dbReference>